<accession>A0AAQ0BXE0</accession>
<proteinExistence type="predicted"/>
<evidence type="ECO:0000313" key="2">
    <source>
        <dbReference type="EMBL" id="QQC43733.1"/>
    </source>
</evidence>
<keyword evidence="1" id="KW-0812">Transmembrane</keyword>
<keyword evidence="3" id="KW-1185">Reference proteome</keyword>
<feature type="transmembrane region" description="Helical" evidence="1">
    <location>
        <begin position="38"/>
        <end position="60"/>
    </location>
</feature>
<keyword evidence="1" id="KW-0472">Membrane</keyword>
<keyword evidence="1" id="KW-1133">Transmembrane helix</keyword>
<feature type="transmembrane region" description="Helical" evidence="1">
    <location>
        <begin position="162"/>
        <end position="180"/>
    </location>
</feature>
<gene>
    <name evidence="2" type="ORF">I6H42_08155</name>
</gene>
<dbReference type="RefSeq" id="WP_074633744.1">
    <property type="nucleotide sequence ID" value="NZ_CP066065.1"/>
</dbReference>
<organism evidence="2 3">
    <name type="scientific">Schaalia meyeri</name>
    <dbReference type="NCBI Taxonomy" id="52773"/>
    <lineage>
        <taxon>Bacteria</taxon>
        <taxon>Bacillati</taxon>
        <taxon>Actinomycetota</taxon>
        <taxon>Actinomycetes</taxon>
        <taxon>Actinomycetales</taxon>
        <taxon>Actinomycetaceae</taxon>
        <taxon>Schaalia</taxon>
    </lineage>
</organism>
<dbReference type="Proteomes" id="UP000595220">
    <property type="component" value="Chromosome"/>
</dbReference>
<feature type="transmembrane region" description="Helical" evidence="1">
    <location>
        <begin position="140"/>
        <end position="156"/>
    </location>
</feature>
<dbReference type="AlphaFoldDB" id="A0AAQ0BXE0"/>
<evidence type="ECO:0000313" key="3">
    <source>
        <dbReference type="Proteomes" id="UP000595220"/>
    </source>
</evidence>
<protein>
    <submittedName>
        <fullName evidence="2">Uncharacterized protein</fullName>
    </submittedName>
</protein>
<sequence>MRYKSAEFDATPRPYRLGNDRLRRYNRVRAGQTIAGRINLAIVVVTVLLIVSVSSIIAVVEMAAMPEPSTQKFALAVIILITGGGLVLLALLAALMVTDRQWRREWSGNEDLVIFSDSHVALRAARADGSIMTACARMQLAWFVGFLAVAGVAIAAESSMLAALVSLPLAMGLINAWRSWQAQRRIVARTL</sequence>
<name>A0AAQ0BXE0_9ACTO</name>
<dbReference type="EMBL" id="CP066065">
    <property type="protein sequence ID" value="QQC43733.1"/>
    <property type="molecule type" value="Genomic_DNA"/>
</dbReference>
<evidence type="ECO:0000256" key="1">
    <source>
        <dbReference type="SAM" id="Phobius"/>
    </source>
</evidence>
<reference evidence="2 3" key="1">
    <citation type="submission" date="2020-12" db="EMBL/GenBank/DDBJ databases">
        <title>FDA dAtabase for Regulatory Grade micrObial Sequences (FDA-ARGOS): Supporting development and validation of Infectious Disease Dx tests.</title>
        <authorList>
            <person name="Sproer C."/>
            <person name="Gronow S."/>
            <person name="Severitt S."/>
            <person name="Schroder I."/>
            <person name="Tallon L."/>
            <person name="Sadzewicz L."/>
            <person name="Zhao X."/>
            <person name="Boylan J."/>
            <person name="Ott S."/>
            <person name="Bowen H."/>
            <person name="Vavikolanu K."/>
            <person name="Mehta A."/>
            <person name="Aluvathingal J."/>
            <person name="Nadendla S."/>
            <person name="Lowell S."/>
            <person name="Myers T."/>
            <person name="Yan Y."/>
            <person name="Sichtig H."/>
        </authorList>
    </citation>
    <scope>NUCLEOTIDE SEQUENCE [LARGE SCALE GENOMIC DNA]</scope>
    <source>
        <strain evidence="2 3">FDAARGOS_985</strain>
    </source>
</reference>
<feature type="transmembrane region" description="Helical" evidence="1">
    <location>
        <begin position="72"/>
        <end position="97"/>
    </location>
</feature>